<evidence type="ECO:0000313" key="3">
    <source>
        <dbReference type="Proteomes" id="UP000433883"/>
    </source>
</evidence>
<comment type="caution">
    <text evidence="2">The sequence shown here is derived from an EMBL/GenBank/DDBJ whole genome shotgun (WGS) entry which is preliminary data.</text>
</comment>
<name>A0A8H3VBN6_VENIN</name>
<reference evidence="2 3" key="1">
    <citation type="submission" date="2019-11" db="EMBL/GenBank/DDBJ databases">
        <title>Venturia inaequalis Genome Resource.</title>
        <authorList>
            <person name="Lichtner F.J."/>
        </authorList>
    </citation>
    <scope>NUCLEOTIDE SEQUENCE [LARGE SCALE GENOMIC DNA]</scope>
    <source>
        <strain evidence="2">Bline_iso_100314</strain>
    </source>
</reference>
<gene>
    <name evidence="2" type="ORF">BLS_001677</name>
</gene>
<proteinExistence type="predicted"/>
<dbReference type="AlphaFoldDB" id="A0A8H3VBN6"/>
<sequence length="400" mass="43665">MTKSQDLNPSKRVEMATQAEIQGLLRFLTGWAKLPLPVAMGKIKELQKAALTTPASIATSNIETLRTIFADEKIAKQVLNAAKRSNKKHANGDLDAAPSPPKKKARLDPGQIQTPAEIEASLALPESTLAEDDLCKWSIHTNRAPLVLAFAVTMLKYTMPSQPLSSRLSLAQAVVSANSRTKAVNIGLESGKSAEEEGWGDGWLKIRVMGREIRAMRRWGYDPTSTGEEKNCEPRTQESVTVAGDGNAEEETPLWGIDLEALKKSAAGQSSSTFVATGNDLPIYTPQSARAYLLKSLETPPELAETEEPSKPASKKAKKPAATSTAQEKERNLGVLLRTLDIVFSSWADTLDKAELDRRAWAWYVRVRPEVQSGVAGWGGKGIVKMEEILELKREIEPTP</sequence>
<accession>A0A8H3VBN6</accession>
<organism evidence="2 3">
    <name type="scientific">Venturia inaequalis</name>
    <name type="common">Apple scab fungus</name>
    <dbReference type="NCBI Taxonomy" id="5025"/>
    <lineage>
        <taxon>Eukaryota</taxon>
        <taxon>Fungi</taxon>
        <taxon>Dikarya</taxon>
        <taxon>Ascomycota</taxon>
        <taxon>Pezizomycotina</taxon>
        <taxon>Dothideomycetes</taxon>
        <taxon>Pleosporomycetidae</taxon>
        <taxon>Venturiales</taxon>
        <taxon>Venturiaceae</taxon>
        <taxon>Venturia</taxon>
    </lineage>
</organism>
<feature type="region of interest" description="Disordered" evidence="1">
    <location>
        <begin position="85"/>
        <end position="109"/>
    </location>
</feature>
<dbReference type="EMBL" id="WNWQ01000014">
    <property type="protein sequence ID" value="KAE9984682.1"/>
    <property type="molecule type" value="Genomic_DNA"/>
</dbReference>
<feature type="region of interest" description="Disordered" evidence="1">
    <location>
        <begin position="300"/>
        <end position="328"/>
    </location>
</feature>
<dbReference type="Proteomes" id="UP000433883">
    <property type="component" value="Unassembled WGS sequence"/>
</dbReference>
<evidence type="ECO:0000313" key="2">
    <source>
        <dbReference type="EMBL" id="KAE9984682.1"/>
    </source>
</evidence>
<evidence type="ECO:0000256" key="1">
    <source>
        <dbReference type="SAM" id="MobiDB-lite"/>
    </source>
</evidence>
<protein>
    <submittedName>
        <fullName evidence="2">Uncharacterized protein</fullName>
    </submittedName>
</protein>